<comment type="caution">
    <text evidence="1">The sequence shown here is derived from an EMBL/GenBank/DDBJ whole genome shotgun (WGS) entry which is preliminary data.</text>
</comment>
<proteinExistence type="predicted"/>
<sequence>MNCKLFCAQSMLYADWVETSTHLLLAEPQSDRSQIDPSRKANLLINGGHGTEENYQKAAALEGGPCYRSDSYVPATDYSRWHGPADRLFHSTNHVHRWQKKRNVVFGRIYLVQLNSNSWDD</sequence>
<dbReference type="InParanoid" id="A0A2P6NEP7"/>
<dbReference type="EMBL" id="MDYQ01000103">
    <property type="protein sequence ID" value="PRP82436.1"/>
    <property type="molecule type" value="Genomic_DNA"/>
</dbReference>
<evidence type="ECO:0000313" key="1">
    <source>
        <dbReference type="EMBL" id="PRP82436.1"/>
    </source>
</evidence>
<keyword evidence="2" id="KW-1185">Reference proteome</keyword>
<gene>
    <name evidence="1" type="ORF">PROFUN_10136</name>
</gene>
<dbReference type="Proteomes" id="UP000241769">
    <property type="component" value="Unassembled WGS sequence"/>
</dbReference>
<reference evidence="1 2" key="1">
    <citation type="journal article" date="2018" name="Genome Biol. Evol.">
        <title>Multiple Roots of Fruiting Body Formation in Amoebozoa.</title>
        <authorList>
            <person name="Hillmann F."/>
            <person name="Forbes G."/>
            <person name="Novohradska S."/>
            <person name="Ferling I."/>
            <person name="Riege K."/>
            <person name="Groth M."/>
            <person name="Westermann M."/>
            <person name="Marz M."/>
            <person name="Spaller T."/>
            <person name="Winckler T."/>
            <person name="Schaap P."/>
            <person name="Glockner G."/>
        </authorList>
    </citation>
    <scope>NUCLEOTIDE SEQUENCE [LARGE SCALE GENOMIC DNA]</scope>
    <source>
        <strain evidence="1 2">Jena</strain>
    </source>
</reference>
<organism evidence="1 2">
    <name type="scientific">Planoprotostelium fungivorum</name>
    <dbReference type="NCBI Taxonomy" id="1890364"/>
    <lineage>
        <taxon>Eukaryota</taxon>
        <taxon>Amoebozoa</taxon>
        <taxon>Evosea</taxon>
        <taxon>Variosea</taxon>
        <taxon>Cavosteliida</taxon>
        <taxon>Cavosteliaceae</taxon>
        <taxon>Planoprotostelium</taxon>
    </lineage>
</organism>
<dbReference type="AlphaFoldDB" id="A0A2P6NEP7"/>
<name>A0A2P6NEP7_9EUKA</name>
<protein>
    <submittedName>
        <fullName evidence="1">Uncharacterized protein</fullName>
    </submittedName>
</protein>
<accession>A0A2P6NEP7</accession>
<evidence type="ECO:0000313" key="2">
    <source>
        <dbReference type="Proteomes" id="UP000241769"/>
    </source>
</evidence>